<dbReference type="InterPro" id="IPR002477">
    <property type="entry name" value="Peptidoglycan-bd-like"/>
</dbReference>
<dbReference type="Pfam" id="PF01471">
    <property type="entry name" value="PG_binding_1"/>
    <property type="match status" value="1"/>
</dbReference>
<dbReference type="PANTHER" id="PTHR30163">
    <property type="entry name" value="MEMBRANE-BOUND LYTIC MUREIN TRANSGLYCOSYLASE B"/>
    <property type="match status" value="1"/>
</dbReference>
<feature type="chain" id="PRO_5011634792" evidence="1">
    <location>
        <begin position="20"/>
        <end position="391"/>
    </location>
</feature>
<name>A0A1H9W5X8_9RHOB</name>
<feature type="domain" description="Transglycosylase SLT" evidence="3">
    <location>
        <begin position="27"/>
        <end position="316"/>
    </location>
</feature>
<reference evidence="4 5" key="1">
    <citation type="submission" date="2016-10" db="EMBL/GenBank/DDBJ databases">
        <authorList>
            <person name="de Groot N.N."/>
        </authorList>
    </citation>
    <scope>NUCLEOTIDE SEQUENCE [LARGE SCALE GENOMIC DNA]</scope>
    <source>
        <strain evidence="4 5">DSM 23042</strain>
    </source>
</reference>
<dbReference type="AlphaFoldDB" id="A0A1H9W5X8"/>
<gene>
    <name evidence="4" type="ORF">SAMN04490244_109119</name>
</gene>
<evidence type="ECO:0000259" key="2">
    <source>
        <dbReference type="Pfam" id="PF01471"/>
    </source>
</evidence>
<dbReference type="Gene3D" id="1.10.101.10">
    <property type="entry name" value="PGBD-like superfamily/PGBD"/>
    <property type="match status" value="1"/>
</dbReference>
<dbReference type="InterPro" id="IPR011970">
    <property type="entry name" value="MltB_2"/>
</dbReference>
<dbReference type="SUPFAM" id="SSF53955">
    <property type="entry name" value="Lysozyme-like"/>
    <property type="match status" value="1"/>
</dbReference>
<dbReference type="RefSeq" id="WP_092695118.1">
    <property type="nucleotide sequence ID" value="NZ_CBDDGO010000004.1"/>
</dbReference>
<dbReference type="STRING" id="641238.SAMN04490244_109119"/>
<evidence type="ECO:0000259" key="3">
    <source>
        <dbReference type="Pfam" id="PF13406"/>
    </source>
</evidence>
<evidence type="ECO:0000313" key="4">
    <source>
        <dbReference type="EMBL" id="SES29322.1"/>
    </source>
</evidence>
<dbReference type="InterPro" id="IPR043426">
    <property type="entry name" value="MltB-like"/>
</dbReference>
<protein>
    <submittedName>
        <fullName evidence="4">Lytic murein transglycosylase</fullName>
    </submittedName>
</protein>
<proteinExistence type="predicted"/>
<evidence type="ECO:0000313" key="5">
    <source>
        <dbReference type="Proteomes" id="UP000198885"/>
    </source>
</evidence>
<keyword evidence="5" id="KW-1185">Reference proteome</keyword>
<organism evidence="4 5">
    <name type="scientific">Tranquillimonas rosea</name>
    <dbReference type="NCBI Taxonomy" id="641238"/>
    <lineage>
        <taxon>Bacteria</taxon>
        <taxon>Pseudomonadati</taxon>
        <taxon>Pseudomonadota</taxon>
        <taxon>Alphaproteobacteria</taxon>
        <taxon>Rhodobacterales</taxon>
        <taxon>Roseobacteraceae</taxon>
        <taxon>Tranquillimonas</taxon>
    </lineage>
</organism>
<dbReference type="PANTHER" id="PTHR30163:SF8">
    <property type="entry name" value="LYTIC MUREIN TRANSGLYCOSYLASE"/>
    <property type="match status" value="1"/>
</dbReference>
<dbReference type="SUPFAM" id="SSF47090">
    <property type="entry name" value="PGBD-like"/>
    <property type="match status" value="1"/>
</dbReference>
<dbReference type="Gene3D" id="1.10.8.350">
    <property type="entry name" value="Bacterial muramidase"/>
    <property type="match status" value="1"/>
</dbReference>
<dbReference type="GO" id="GO:0008933">
    <property type="term" value="F:peptidoglycan lytic transglycosylase activity"/>
    <property type="evidence" value="ECO:0007669"/>
    <property type="project" value="TreeGrafter"/>
</dbReference>
<dbReference type="GO" id="GO:0009253">
    <property type="term" value="P:peptidoglycan catabolic process"/>
    <property type="evidence" value="ECO:0007669"/>
    <property type="project" value="TreeGrafter"/>
</dbReference>
<dbReference type="InterPro" id="IPR031304">
    <property type="entry name" value="SLT_2"/>
</dbReference>
<dbReference type="InterPro" id="IPR036365">
    <property type="entry name" value="PGBD-like_sf"/>
</dbReference>
<dbReference type="EMBL" id="FOGU01000009">
    <property type="protein sequence ID" value="SES29322.1"/>
    <property type="molecule type" value="Genomic_DNA"/>
</dbReference>
<dbReference type="NCBIfam" id="TIGR02283">
    <property type="entry name" value="MltB_2"/>
    <property type="match status" value="1"/>
</dbReference>
<dbReference type="Pfam" id="PF13406">
    <property type="entry name" value="SLT_2"/>
    <property type="match status" value="1"/>
</dbReference>
<dbReference type="InterPro" id="IPR023346">
    <property type="entry name" value="Lysozyme-like_dom_sf"/>
</dbReference>
<dbReference type="Gene3D" id="1.10.530.10">
    <property type="match status" value="1"/>
</dbReference>
<feature type="signal peptide" evidence="1">
    <location>
        <begin position="1"/>
        <end position="19"/>
    </location>
</feature>
<evidence type="ECO:0000256" key="1">
    <source>
        <dbReference type="SAM" id="SignalP"/>
    </source>
</evidence>
<dbReference type="OrthoDB" id="9808544at2"/>
<keyword evidence="1" id="KW-0732">Signal</keyword>
<dbReference type="InterPro" id="IPR036366">
    <property type="entry name" value="PGBDSf"/>
</dbReference>
<feature type="domain" description="Peptidoglycan binding-like" evidence="2">
    <location>
        <begin position="337"/>
        <end position="391"/>
    </location>
</feature>
<accession>A0A1H9W5X8</accession>
<sequence>MRLLHAFAVLVLGTGTAAANVPCGGDFGAFTRAMEDEAIARGADPQVAARFFDGVRQDPETLEADRRQGVFQLPFVEFSRRLISQNRIERGRQMADRYDQVFDRIESEYGVSRGILLAFWAFETDYGAVQGDFNTVNSLMTLAHDCRRPDLFRPQVFAAIDLYAAGDIDPDTTTGAWAGEIGMVQMLPEDIRDNGVDGDGDGHVRLKESAPDALMSGAAMLRDLGWRPGEPWLQEVDLPQDFDWVQTGIDVERPVAQWASMGVTARTGSLGAGDLPASIVLPQGRNGPAFIAYPNFDVLFEWNESFVYVTTAAYFATRLEGAPVYDAGNPSDGLDDAQMKELQRKLQARGYDVGGVDGILGAGTRNAVQRVQAEMGLPADAWPTEELLNRL</sequence>
<dbReference type="Proteomes" id="UP000198885">
    <property type="component" value="Unassembled WGS sequence"/>
</dbReference>